<dbReference type="STRING" id="1385519.N801_11240"/>
<evidence type="ECO:0000313" key="2">
    <source>
        <dbReference type="EMBL" id="KGN42726.1"/>
    </source>
</evidence>
<dbReference type="Proteomes" id="UP000030013">
    <property type="component" value="Unassembled WGS sequence"/>
</dbReference>
<reference evidence="2 3" key="1">
    <citation type="submission" date="2013-08" db="EMBL/GenBank/DDBJ databases">
        <title>The genome sequence of Knoellia aerolata.</title>
        <authorList>
            <person name="Zhu W."/>
            <person name="Wang G."/>
        </authorList>
    </citation>
    <scope>NUCLEOTIDE SEQUENCE [LARGE SCALE GENOMIC DNA]</scope>
    <source>
        <strain evidence="2 3">DSM 18566</strain>
    </source>
</reference>
<dbReference type="RefSeq" id="WP_035932116.1">
    <property type="nucleotide sequence ID" value="NZ_AVPL01000002.1"/>
</dbReference>
<dbReference type="AlphaFoldDB" id="A0A0A0K4H5"/>
<dbReference type="Pfam" id="PF08241">
    <property type="entry name" value="Methyltransf_11"/>
    <property type="match status" value="1"/>
</dbReference>
<name>A0A0A0K4H5_9MICO</name>
<feature type="domain" description="Methyltransferase type 11" evidence="1">
    <location>
        <begin position="56"/>
        <end position="143"/>
    </location>
</feature>
<protein>
    <submittedName>
        <fullName evidence="2">SAM-dependent methyltransferase</fullName>
    </submittedName>
</protein>
<dbReference type="InterPro" id="IPR013216">
    <property type="entry name" value="Methyltransf_11"/>
</dbReference>
<organism evidence="2 3">
    <name type="scientific">Knoellia aerolata DSM 18566</name>
    <dbReference type="NCBI Taxonomy" id="1385519"/>
    <lineage>
        <taxon>Bacteria</taxon>
        <taxon>Bacillati</taxon>
        <taxon>Actinomycetota</taxon>
        <taxon>Actinomycetes</taxon>
        <taxon>Micrococcales</taxon>
        <taxon>Intrasporangiaceae</taxon>
        <taxon>Knoellia</taxon>
    </lineage>
</organism>
<dbReference type="EMBL" id="AVPL01000002">
    <property type="protein sequence ID" value="KGN42726.1"/>
    <property type="molecule type" value="Genomic_DNA"/>
</dbReference>
<dbReference type="InterPro" id="IPR029063">
    <property type="entry name" value="SAM-dependent_MTases_sf"/>
</dbReference>
<evidence type="ECO:0000313" key="3">
    <source>
        <dbReference type="Proteomes" id="UP000030013"/>
    </source>
</evidence>
<dbReference type="GO" id="GO:0032259">
    <property type="term" value="P:methylation"/>
    <property type="evidence" value="ECO:0007669"/>
    <property type="project" value="UniProtKB-KW"/>
</dbReference>
<dbReference type="eggNOG" id="COG2227">
    <property type="taxonomic scope" value="Bacteria"/>
</dbReference>
<keyword evidence="3" id="KW-1185">Reference proteome</keyword>
<keyword evidence="2" id="KW-0489">Methyltransferase</keyword>
<comment type="caution">
    <text evidence="2">The sequence shown here is derived from an EMBL/GenBank/DDBJ whole genome shotgun (WGS) entry which is preliminary data.</text>
</comment>
<gene>
    <name evidence="2" type="ORF">N801_11240</name>
</gene>
<sequence>MRRAPATRYRTVARSAQLFRSFLVEQTDPERFYTDLANDTIALISRHEALRGRTVLDVGAGQEQFGRRFVEQGARYLAVDLARESLVPGPASGAVVGRGEQLPFRDGFADVVMANNVMEHVPRPGAVADEMLRVVRPGGLLFISYTAWASPWGGHETSPWHLLGGAYAGRRYEQTHGHPPKNVYGESMFPTTVAGGLRWARAQKGASLVEAAPRYHPHWADSVLHVPLVREVLSWNLMMVLRRA</sequence>
<dbReference type="OrthoDB" id="3206826at2"/>
<evidence type="ECO:0000259" key="1">
    <source>
        <dbReference type="Pfam" id="PF08241"/>
    </source>
</evidence>
<dbReference type="CDD" id="cd02440">
    <property type="entry name" value="AdoMet_MTases"/>
    <property type="match status" value="1"/>
</dbReference>
<dbReference type="GO" id="GO:0008757">
    <property type="term" value="F:S-adenosylmethionine-dependent methyltransferase activity"/>
    <property type="evidence" value="ECO:0007669"/>
    <property type="project" value="InterPro"/>
</dbReference>
<keyword evidence="2" id="KW-0808">Transferase</keyword>
<dbReference type="SUPFAM" id="SSF53335">
    <property type="entry name" value="S-adenosyl-L-methionine-dependent methyltransferases"/>
    <property type="match status" value="1"/>
</dbReference>
<dbReference type="Gene3D" id="3.40.50.150">
    <property type="entry name" value="Vaccinia Virus protein VP39"/>
    <property type="match status" value="1"/>
</dbReference>
<accession>A0A0A0K4H5</accession>
<proteinExistence type="predicted"/>